<feature type="region of interest" description="Disordered" evidence="1">
    <location>
        <begin position="3723"/>
        <end position="3751"/>
    </location>
</feature>
<dbReference type="SUPFAM" id="SSF51126">
    <property type="entry name" value="Pectin lyase-like"/>
    <property type="match status" value="1"/>
</dbReference>
<feature type="region of interest" description="Disordered" evidence="1">
    <location>
        <begin position="4381"/>
        <end position="4419"/>
    </location>
</feature>
<gene>
    <name evidence="3" type="ORF">VA602_18345</name>
</gene>
<organism evidence="3 4">
    <name type="scientific">Pseudomonas machongensis</name>
    <dbReference type="NCBI Taxonomy" id="3110229"/>
    <lineage>
        <taxon>Bacteria</taxon>
        <taxon>Pseudomonadati</taxon>
        <taxon>Pseudomonadota</taxon>
        <taxon>Gammaproteobacteria</taxon>
        <taxon>Pseudomonadales</taxon>
        <taxon>Pseudomonadaceae</taxon>
        <taxon>Pseudomonas</taxon>
    </lineage>
</organism>
<dbReference type="NCBIfam" id="TIGR01731">
    <property type="entry name" value="fil_hemag_20aa"/>
    <property type="match status" value="59"/>
</dbReference>
<dbReference type="Gene3D" id="3.10.450.200">
    <property type="match status" value="1"/>
</dbReference>
<keyword evidence="4" id="KW-1185">Reference proteome</keyword>
<dbReference type="InterPro" id="IPR037178">
    <property type="entry name" value="ColicinD_C_sf"/>
</dbReference>
<dbReference type="SMART" id="SM00912">
    <property type="entry name" value="Haemagg_act"/>
    <property type="match status" value="1"/>
</dbReference>
<sequence>MDVRRFAFLARQPSARLQTREHFCGLPKRGLALLLANVMFWQPLWAQAADGVAVSAPGTSLGQAGNGVPIVNIAAPNGSGLSHNQFSDYNVGQQGLILNNATERTQATQLGGIILGNPNLQGAAASTILNEVNGANPSQLRGYTEVAGQSARVIVANPHGITCNGCGFINTPQVTLSTGKPVIDSGQLSRYQVDQGSVTIEGAGLNAGNVDRFEIITRSAKVNAEIQARQLAIIAGRNDVDAQTLAATARADDGSAKPQLAIDSSALGGMYAGAIKLVGTEAGVGVKLDGQLAASGGDIQLDANGQLRIGQASAAGDMRVSASGIDAQGALHAGRDLQLDSRSDLANRQSLTATRQLKLSAAGQLSNRGLIQAGVLADGSQTADGDLTIAAGALYNQGHSITASRDLSVEVVGALGNSGANLGAGRDLRLKAGTLDNRQQGKVLSSRRMTLEGGQLLNGGGGRITSQGALNAAWAQLDNQSGELSSLDVVTLNLGGLDNRGGRVLAASGLALSSSGNVDNRGGRITSQAALDLAASRLDNSQDGQVSGNGAVGVNVGRLDQQGGRLTSLTELTLDLNHGQLDNRDGLISARQLQLRQIADVDNRAGEISSQRAFELVARGFDNSAGQLYSEQALDVRLDRLLSNQDGLVSGNGLTLQALALDNQRGTVTSDAGLVVSAGAAIDNRQGEISSAGTTQVHADTLDNRGGVLTASDTLQLTLAQALDNQQGVLASGKAMSLQAASIDNRGQGKVLSDGSLQVKVAGLLDNQGQGLFSGKQVMSIDAGQLDNRGGRLSGKDLLTLRGERWDNRGGRIDALGALALTLGALDNSDQGVVSGQAAVSYSGRELLNRLGVFGAVGPLQLQVEHLDNSAGRLSTSGDLDARVERLEQQAGTLMAQGNLTLRGASLDNRQGGVVAAGQDLHLFVGSVDSRAGELSSARALTLEGQRLDNSAGKVLAGTDVSLKVAQVINQAQGLLRGDRQLVLEGQVLDNQGGRLSGERGTHLQLEQALDNRQGLITSEGDLDISAASLDNRAGRLTSAGALALISQGELLNQGGSLTTEGALTLRSASLDNRSGEIGAQGAIDLSTGTLDNRDGARLLGNDRLGIRAGQVYNGSASRIASERDLQLSASGLDQQGGQLFSKTALTLDLNGGALLNHGLINAPLLVLNNLAEVDNQQGEISSAQAFTLTAKTLDNTQGKLISQQSLTLRIAQALANVKGLIAANGLDASAMAVDNREGLLSSRGELLLSIAQRIDNRQGTLVGDVAGQLTAQTLDNTQGTLSSKGQLLVQAGQVLNNGGSLIGLGQVRLQGTQLDNRQQGLIGSNGALTLVVDQVDNRGGEITSKAAMNLVGERLDNSDAGLLVAGSSLTLALQHLLNRTQGRIEAQTGLTLEGQSLDNDGGRLSSQKDMTLTLSGQMLNRLGLISAEGQVVLTAQGLDNSRGSLSSAAALQVSTRGALLNNRGELLTDGDLTLTSASLDNTDQGVLASKGALNIVTGQFDNSRQGSVSSNRTLDIRAGQLSNGAGGRLGSHETLTAKVSGLDQQGGKLFSDSAVHLDLGQGHLDNRGGLINAQQLLLENLNTVDNRGGEISSAQALTVNARQLDNSDGRLLSNQALLLRVGQRLDNLKGLVAGQTLDARAGLLDNSGGILRSLGTLKLDVDGQLSNRDQGLIEAQDALTLASTGLDNARGTLLGRAIAVDLRGTDLDNGAGLITTAGPLTLANLRKLANQGGEISTAQSLQLVTRELDNRAGKLISEQVLELGSAVIDNRAGLVSGWQGLTISGQSLDNREQGTLSSRAGSVQATFTGTLLNSIGGAVVAQQRLDVTAASLDNSAKGILSSGAGQRLAVTGALANQDGGLIDAAGELQIDVQSLDNRNASVSARQGLGLVGTRLDNSNGSLIAQGQLTLDLLGELLNRQGKLASGGDLLLKRAGQVDNQGGQIASQGLLTALANGFDNSQNGTLAATGRLSLRSGTTLDNSGDGLIYSQQGDLDLHAQDLRNRAGTLQAEGAVKLAVNNELDNQGGKVIAQQGAVEIATATLDNRGGTLASLKQALSVTTTGVLRNGRDDAGRGGIVQALRLDLQSASLDNQGGRIAALNGDALLRTGQLDNRAGGVSASGLLKVSGTALLNGGSARGEMVGQRVELALDGALDNRQGIIESTSALQISAASLDNQGGQLRALGTTGNSRFAIGGLFDNRAGVVEVGNSDLILDAGVLQNVAGKVVHAGTGTFDIDMANLTRAGGDLQTRGGLTLTADSWTNASVIQAGRLTLNINHLTQSAGGQLLAFDSLVGNGVDWSNAGLIASDGSLSLNLSGTYSGDGRVSSMGTLGLSAAQMSLGANASVAGVGNTTVSVAGLLNNQGRLTSAGDLLVNAGSLNNLGTLGGNQLVRVNAANLRNDHGLLFSGADMQLYTDSLSNFYGDVYSLGGLTVARDTAGSRASVLENISGSLESAGDMRLNAGVVDNKKEFIRTSKQLVSGAIGMRTTGRATGHFVLQESYQTTLAEHAPAASIRAGRDLVINGATLNNENSVISAQRDLYANFDNINNIGTSFGTEDTLRAFDLGRSSSLLLEEMYRYNAANDPGYFMSEVRNAWTRGVYGNVRVWDLNWNESTATPIITSSPQNERSMHLAWMNIWGWSFGLTFATPTPAYDQGVRVPLPDAVRNATFLESRTIVKPGQGGAINAVIQAGGRVQLNAAQNLTNSVVQQGQPVDGPTGKAFDPKLPTSANPVVITLHGQLPPDLARQQVNPLSLGNFTLPTGQNGLFRLSGQGGGSQNSSAEGWSLGGADLSVQERQATAPGSQPGALQTVDATTWAPGSQQVERIAHQGGPLGGNASAIGVYAPGGGAVDTSVPQRHGGAEGRELTGVGTLGIDTRLTVPGVTRIPSSQFVGKPQKYLIETNPALTDLKQFMSSDYLLGNLGYDPDQSWKRLGDGLYEQRLIQQAVVARTGQQFIDGQNNGEQLFKYLMDNAIRSKDALGLNLGVGLSAAQVAALTHDIVWMETHEVNGEQVLVPVLYLAQADNRLAPSGALIAGQDVTLIAGENLVNAGTLKASQNLSATAGKDLVNSGLIQAGGRLDLLAGNNLVNSAAGIIAGRDVSLTAVNGDIINQRDQTRHTMTYGGISNQRDYLDNAARIEAGNSLSLKAGQDVKNIGSVISSAGDLSINAGRDVSLVAVEQRQGLASGSVRNSSVQQHGATLEAGRDLNIAAGRDISAVASRIEAGRDIAMAATGDLTLTSAADESHTFSRSKKVTQSTDRITQVSTEVKAGGDIALAAGQDIAIVASQVKGAGDIELGATRDLTIASDQDESASYYLKKSKGSFGRSSSTQKESYHSTNVASVIEAGGDLTVNVSKTASGGIALDGGRDVTVVGSQLKAGGDLMLGAGGDVAVLSGVEEHGEFSKKTKSGFLGLSKSGKSQLTTTATQVGSELAAGNDLVIAAGSDVRLRASEANAGKDVELRAGLLDKDGDIDLLAANDIAYSHSEQYRKKTGLSASGGFVSVASAKKAGQEAQSSTSVGSQVLAEQDASLRAERDINVIGSGVSAGRNVSLNAGRDVNVAAAQNSHSEQQWSTSKRTGIGVSGNDNGVSLFVGAEQAKARDRLEQQLAAASQIKAGQDLDITAKRDINQTGSDLAANHDVSLNAGRDINIDAARERQLIEHQRELARNGLGVSVNHNFGSTKDAVDNAGKGENAVSQVSGVLRAVDSVSQFFAGPTADVKLGNSKQSSSEQRVEQGNRASSLDAGNDLKLNAGNDVSIKGGQLQAGRDIAISGRDIDIDVAKGSVSQESQQRESWSGIHGGTSGGFKVGVGGSYGVADQDSVQGGSTASQLSAGRDVKLDARNDVNIVGSQVNAGRDIAIAAGNDVNIRSAQNDSNSQNTRHNGGGEVGLGFGGGKVGLYASVNIGKGDLQREGQQQQQAYLYAGDQLKFTSGKDTTIAGAQLRGDEVIGRVGGDLKVASVTDTGKVQGKEYDLSATVSGGVGVSVSGSVGAGKTTGKTDWVQEQTRVTAGNKVDIRTERHTQLDGAVIAADNGNLKLDTGTLGFSDIAGKDKEHGYYLNAGGTWSSGGGGAQQDASQVGKGDQGSNGWSVSGWKYDKDREQIVRATVGQGDIVVRGDAGSEKDSTAGLNRDLDKAYEITRDRESRTDLYVSGSSVNAVMNPKDTLQRWQQSIASYGENSEQALHQVVDLFVVGTVLGTGAGSDKANRALVARELTRQIGSRNEETRAATINALLDKVAPGERTQDFELVARSLTAIGADDPEKVLGILSAMNRANLVQQSQQNIVPAVWAGYVLMGALATTLTATQLPPERQAEMQAAVSSAIDSIESNVRDLNQRAEMVKLIVDVAIENAGLPIHVLDPRLKKYEGLLVEAGKQSPGSGGYAGGEQPSSTPHTGGNQLDGQPGREIYVTPGHQLNPGAVYSEGAGDGVAGPKGNSVAEALTSVTQKQLDKKFKHASDFGVVTTKKNSETLAQYESAIKAHMSSASTILQGTYGFVKDSKVFFNSSTHNAVVLDASGNFVTGFRLSPGTQQFDNFIKNGVLR</sequence>
<dbReference type="InterPro" id="IPR008619">
    <property type="entry name" value="Filamentous_hemagglutn_rpt"/>
</dbReference>
<evidence type="ECO:0000256" key="1">
    <source>
        <dbReference type="SAM" id="MobiDB-lite"/>
    </source>
</evidence>
<dbReference type="Proteomes" id="UP001302573">
    <property type="component" value="Unassembled WGS sequence"/>
</dbReference>
<dbReference type="RefSeq" id="WP_323453903.1">
    <property type="nucleotide sequence ID" value="NZ_JAYFUI010000186.1"/>
</dbReference>
<dbReference type="InterPro" id="IPR011050">
    <property type="entry name" value="Pectin_lyase_fold/virulence"/>
</dbReference>
<dbReference type="InterPro" id="IPR010069">
    <property type="entry name" value="CdiA_FHA1_rpt"/>
</dbReference>
<dbReference type="Pfam" id="PF05594">
    <property type="entry name" value="Fil_haemagg"/>
    <property type="match status" value="23"/>
</dbReference>
<evidence type="ECO:0000259" key="2">
    <source>
        <dbReference type="SMART" id="SM00912"/>
    </source>
</evidence>
<dbReference type="EMBL" id="JAYFUI010000186">
    <property type="protein sequence ID" value="MEA5673283.1"/>
    <property type="molecule type" value="Genomic_DNA"/>
</dbReference>
<dbReference type="InterPro" id="IPR025157">
    <property type="entry name" value="Hemagglutinin_rpt"/>
</dbReference>
<dbReference type="InterPro" id="IPR012334">
    <property type="entry name" value="Pectin_lyas_fold"/>
</dbReference>
<evidence type="ECO:0000313" key="3">
    <source>
        <dbReference type="EMBL" id="MEA5673283.1"/>
    </source>
</evidence>
<name>A0ABU5VKG6_9PSED</name>
<dbReference type="InterPro" id="IPR038233">
    <property type="entry name" value="Colicin_D/E5_nuclease"/>
</dbReference>
<proteinExistence type="predicted"/>
<feature type="compositionally biased region" description="Polar residues" evidence="1">
    <location>
        <begin position="4393"/>
        <end position="4406"/>
    </location>
</feature>
<comment type="caution">
    <text evidence="3">The sequence shown here is derived from an EMBL/GenBank/DDBJ whole genome shotgun (WGS) entry which is preliminary data.</text>
</comment>
<reference evidence="3 4" key="1">
    <citation type="submission" date="2023-12" db="EMBL/GenBank/DDBJ databases">
        <title>Pseudomonas machongensis sp. nov., isolated from wilted pepper plants (Capsicum annuum).</title>
        <authorList>
            <person name="Qiu M."/>
            <person name="Li Y."/>
            <person name="Liu Q."/>
            <person name="Zhang X."/>
            <person name="Huang Y."/>
            <person name="Guo R."/>
            <person name="Hu M."/>
            <person name="Zhou J."/>
            <person name="Zhou X."/>
        </authorList>
    </citation>
    <scope>NUCLEOTIDE SEQUENCE [LARGE SCALE GENOMIC DNA]</scope>
    <source>
        <strain evidence="3 4">MH2</strain>
    </source>
</reference>
<dbReference type="InterPro" id="IPR008638">
    <property type="entry name" value="FhaB/CdiA-like_TPS"/>
</dbReference>
<feature type="domain" description="Filamentous haemagglutinin FhaB/tRNA nuclease CdiA-like TPS" evidence="2">
    <location>
        <begin position="65"/>
        <end position="186"/>
    </location>
</feature>
<dbReference type="SUPFAM" id="SSF102824">
    <property type="entry name" value="Colicin D/E5 nuclease domain"/>
    <property type="match status" value="1"/>
</dbReference>
<feature type="region of interest" description="Disordered" evidence="1">
    <location>
        <begin position="4069"/>
        <end position="4097"/>
    </location>
</feature>
<dbReference type="Pfam" id="PF05860">
    <property type="entry name" value="TPS"/>
    <property type="match status" value="1"/>
</dbReference>
<accession>A0ABU5VKG6</accession>
<protein>
    <submittedName>
        <fullName evidence="3">Hemagglutinin repeat-containing protein</fullName>
    </submittedName>
</protein>
<dbReference type="Pfam" id="PF13332">
    <property type="entry name" value="Fil_haemagg_2"/>
    <property type="match status" value="8"/>
</dbReference>
<dbReference type="Pfam" id="PF11429">
    <property type="entry name" value="Colicin_D"/>
    <property type="match status" value="1"/>
</dbReference>
<dbReference type="InterPro" id="IPR024440">
    <property type="entry name" value="ColicinD_C"/>
</dbReference>
<dbReference type="Gene3D" id="2.160.20.10">
    <property type="entry name" value="Single-stranded right-handed beta-helix, Pectin lyase-like"/>
    <property type="match status" value="1"/>
</dbReference>
<dbReference type="NCBIfam" id="TIGR01901">
    <property type="entry name" value="adhes_NPXG"/>
    <property type="match status" value="1"/>
</dbReference>
<evidence type="ECO:0000313" key="4">
    <source>
        <dbReference type="Proteomes" id="UP001302573"/>
    </source>
</evidence>